<comment type="caution">
    <text evidence="2">The sequence shown here is derived from an EMBL/GenBank/DDBJ whole genome shotgun (WGS) entry which is preliminary data.</text>
</comment>
<evidence type="ECO:0000256" key="1">
    <source>
        <dbReference type="SAM" id="SignalP"/>
    </source>
</evidence>
<evidence type="ECO:0000313" key="2">
    <source>
        <dbReference type="EMBL" id="MDX8333001.1"/>
    </source>
</evidence>
<accession>A0ABU4W7U0</accession>
<protein>
    <submittedName>
        <fullName evidence="2">Uncharacterized protein</fullName>
    </submittedName>
</protein>
<proteinExistence type="predicted"/>
<dbReference type="RefSeq" id="WP_320188985.1">
    <property type="nucleotide sequence ID" value="NZ_CP192773.1"/>
</dbReference>
<organism evidence="2 3">
    <name type="scientific">Agrobacterium rosae</name>
    <dbReference type="NCBI Taxonomy" id="1972867"/>
    <lineage>
        <taxon>Bacteria</taxon>
        <taxon>Pseudomonadati</taxon>
        <taxon>Pseudomonadota</taxon>
        <taxon>Alphaproteobacteria</taxon>
        <taxon>Hyphomicrobiales</taxon>
        <taxon>Rhizobiaceae</taxon>
        <taxon>Rhizobium/Agrobacterium group</taxon>
        <taxon>Agrobacterium</taxon>
    </lineage>
</organism>
<keyword evidence="3" id="KW-1185">Reference proteome</keyword>
<keyword evidence="1" id="KW-0732">Signal</keyword>
<name>A0ABU4W7U0_9HYPH</name>
<dbReference type="Proteomes" id="UP001277561">
    <property type="component" value="Unassembled WGS sequence"/>
</dbReference>
<evidence type="ECO:0000313" key="3">
    <source>
        <dbReference type="Proteomes" id="UP001277561"/>
    </source>
</evidence>
<dbReference type="EMBL" id="JAVRAD010000032">
    <property type="protein sequence ID" value="MDX8333001.1"/>
    <property type="molecule type" value="Genomic_DNA"/>
</dbReference>
<feature type="chain" id="PRO_5047140925" evidence="1">
    <location>
        <begin position="22"/>
        <end position="139"/>
    </location>
</feature>
<reference evidence="2" key="1">
    <citation type="journal article" date="2023" name="Phytobiomes J">
        <title>Deciphering the key players within the bacterial microbiota associated with aerial crown gall tumors on rhododendron: Insights into the gallobiome.</title>
        <authorList>
            <person name="Kuzmanovic N."/>
            <person name="Nesme J."/>
            <person name="Wolf J."/>
            <person name="Neumann-Schaal M."/>
            <person name="Petersen J."/>
            <person name="Fernandez-Gnecco G."/>
            <person name="Sproeer C."/>
            <person name="Bunk B."/>
            <person name="Overmann J."/>
            <person name="Sorensen S.J."/>
            <person name="Idczak E."/>
            <person name="Smalla K."/>
        </authorList>
    </citation>
    <scope>NUCLEOTIDE SEQUENCE [LARGE SCALE GENOMIC DNA]</scope>
    <source>
        <strain evidence="2">Rho-14.1</strain>
    </source>
</reference>
<sequence>MRFYATITALALLAAPAIADASNTLDGRYAFYQAATAAETERGPRNDEDCRRFFASDLFQYVAEYLTISGNRWDDNQDVSAVTGNVVLQQSKGGVIPFTIDSESEGDSGLAKGTVKRVGRLGLSVTISGQRFNYCKVSD</sequence>
<feature type="signal peptide" evidence="1">
    <location>
        <begin position="1"/>
        <end position="21"/>
    </location>
</feature>
<gene>
    <name evidence="2" type="ORF">RMS29_27810</name>
</gene>